<comment type="caution">
    <text evidence="1">The sequence shown here is derived from an EMBL/GenBank/DDBJ whole genome shotgun (WGS) entry which is preliminary data.</text>
</comment>
<organism evidence="1 2">
    <name type="scientific">Allacma fusca</name>
    <dbReference type="NCBI Taxonomy" id="39272"/>
    <lineage>
        <taxon>Eukaryota</taxon>
        <taxon>Metazoa</taxon>
        <taxon>Ecdysozoa</taxon>
        <taxon>Arthropoda</taxon>
        <taxon>Hexapoda</taxon>
        <taxon>Collembola</taxon>
        <taxon>Symphypleona</taxon>
        <taxon>Sminthuridae</taxon>
        <taxon>Allacma</taxon>
    </lineage>
</organism>
<proteinExistence type="predicted"/>
<dbReference type="AlphaFoldDB" id="A0A8J2NPR3"/>
<protein>
    <submittedName>
        <fullName evidence="1">Uncharacterized protein</fullName>
    </submittedName>
</protein>
<evidence type="ECO:0000313" key="2">
    <source>
        <dbReference type="Proteomes" id="UP000708208"/>
    </source>
</evidence>
<name>A0A8J2NPR3_9HEXA</name>
<accession>A0A8J2NPR3</accession>
<sequence length="17" mass="1996">RRVIQKRSKILSLVKDG</sequence>
<dbReference type="EMBL" id="CAJVCH010020678">
    <property type="protein sequence ID" value="CAG7689935.1"/>
    <property type="molecule type" value="Genomic_DNA"/>
</dbReference>
<feature type="non-terminal residue" evidence="1">
    <location>
        <position position="17"/>
    </location>
</feature>
<evidence type="ECO:0000313" key="1">
    <source>
        <dbReference type="EMBL" id="CAG7689935.1"/>
    </source>
</evidence>
<gene>
    <name evidence="1" type="ORF">AFUS01_LOCUS3428</name>
</gene>
<keyword evidence="2" id="KW-1185">Reference proteome</keyword>
<dbReference type="Proteomes" id="UP000708208">
    <property type="component" value="Unassembled WGS sequence"/>
</dbReference>
<reference evidence="1" key="1">
    <citation type="submission" date="2021-06" db="EMBL/GenBank/DDBJ databases">
        <authorList>
            <person name="Hodson N. C."/>
            <person name="Mongue J. A."/>
            <person name="Jaron S. K."/>
        </authorList>
    </citation>
    <scope>NUCLEOTIDE SEQUENCE</scope>
</reference>